<dbReference type="SUPFAM" id="SSF52540">
    <property type="entry name" value="P-loop containing nucleoside triphosphate hydrolases"/>
    <property type="match status" value="1"/>
</dbReference>
<accession>A0ABR2ADE9</accession>
<comment type="caution">
    <text evidence="5">The sequence shown here is derived from an EMBL/GenBank/DDBJ whole genome shotgun (WGS) entry which is preliminary data.</text>
</comment>
<keyword evidence="3" id="KW-0347">Helicase</keyword>
<dbReference type="InterPro" id="IPR027417">
    <property type="entry name" value="P-loop_NTPase"/>
</dbReference>
<reference evidence="5 6" key="1">
    <citation type="journal article" date="2024" name="G3 (Bethesda)">
        <title>Genome assembly of Hibiscus sabdariffa L. provides insights into metabolisms of medicinal natural products.</title>
        <authorList>
            <person name="Kim T."/>
        </authorList>
    </citation>
    <scope>NUCLEOTIDE SEQUENCE [LARGE SCALE GENOMIC DNA]</scope>
    <source>
        <strain evidence="5">TK-2024</strain>
        <tissue evidence="5">Old leaves</tissue>
    </source>
</reference>
<keyword evidence="4" id="KW-0067">ATP-binding</keyword>
<evidence type="ECO:0000256" key="4">
    <source>
        <dbReference type="ARBA" id="ARBA00022840"/>
    </source>
</evidence>
<evidence type="ECO:0000313" key="6">
    <source>
        <dbReference type="Proteomes" id="UP001396334"/>
    </source>
</evidence>
<name>A0ABR2ADE9_9ROSI</name>
<proteinExistence type="predicted"/>
<evidence type="ECO:0000256" key="1">
    <source>
        <dbReference type="ARBA" id="ARBA00022741"/>
    </source>
</evidence>
<dbReference type="Proteomes" id="UP001396334">
    <property type="component" value="Unassembled WGS sequence"/>
</dbReference>
<organism evidence="5 6">
    <name type="scientific">Hibiscus sabdariffa</name>
    <name type="common">roselle</name>
    <dbReference type="NCBI Taxonomy" id="183260"/>
    <lineage>
        <taxon>Eukaryota</taxon>
        <taxon>Viridiplantae</taxon>
        <taxon>Streptophyta</taxon>
        <taxon>Embryophyta</taxon>
        <taxon>Tracheophyta</taxon>
        <taxon>Spermatophyta</taxon>
        <taxon>Magnoliopsida</taxon>
        <taxon>eudicotyledons</taxon>
        <taxon>Gunneridae</taxon>
        <taxon>Pentapetalae</taxon>
        <taxon>rosids</taxon>
        <taxon>malvids</taxon>
        <taxon>Malvales</taxon>
        <taxon>Malvaceae</taxon>
        <taxon>Malvoideae</taxon>
        <taxon>Hibiscus</taxon>
    </lineage>
</organism>
<keyword evidence="6" id="KW-1185">Reference proteome</keyword>
<evidence type="ECO:0000256" key="3">
    <source>
        <dbReference type="ARBA" id="ARBA00022806"/>
    </source>
</evidence>
<dbReference type="PANTHER" id="PTHR47960">
    <property type="entry name" value="DEAD-BOX ATP-DEPENDENT RNA HELICASE 50"/>
    <property type="match status" value="1"/>
</dbReference>
<evidence type="ECO:0000313" key="5">
    <source>
        <dbReference type="EMBL" id="KAK8490838.1"/>
    </source>
</evidence>
<keyword evidence="1" id="KW-0547">Nucleotide-binding</keyword>
<gene>
    <name evidence="5" type="ORF">V6N11_066511</name>
</gene>
<sequence>MQVLIDCSGEEGTIKTPDAVFLNKKNALLKLPKQLFSATRKVENVLTRFGRKGTHVRVLPFHAALAQETRLINMKESTHSQPGEESLILVCTHRYSLYVFYVCRVGRTARGGGGTGKAFVFVVGKQVPLARKIFERNQKGHPLHEVPAAFRNDGFS</sequence>
<evidence type="ECO:0000256" key="2">
    <source>
        <dbReference type="ARBA" id="ARBA00022801"/>
    </source>
</evidence>
<protein>
    <submittedName>
        <fullName evidence="5">Uncharacterized protein</fullName>
    </submittedName>
</protein>
<dbReference type="EMBL" id="JBBPBN010000273">
    <property type="protein sequence ID" value="KAK8490838.1"/>
    <property type="molecule type" value="Genomic_DNA"/>
</dbReference>
<keyword evidence="2" id="KW-0378">Hydrolase</keyword>